<dbReference type="eggNOG" id="KOG2710">
    <property type="taxonomic scope" value="Eukaryota"/>
</dbReference>
<dbReference type="PROSITE" id="PS00478">
    <property type="entry name" value="LIM_DOMAIN_1"/>
    <property type="match status" value="2"/>
</dbReference>
<keyword evidence="4" id="KW-0440">LIM domain</keyword>
<dbReference type="JaponicusDB" id="SJAG_00551"/>
<accession>B6JVY6</accession>
<dbReference type="HOGENOM" id="CLU_001321_1_0_1"/>
<sequence>MSENETRVPASETPGSSLTPVAPAAPVSSSRSSSRMSSQRRTCLRCQQPISGQYVHALGSIFHYNCFVCEDCGKPVAEKFFPIDKHMSGSVFRQSLSSMKSYAGVLCETDRFRRLDMLCAKCGSAIRDSYITAAGQKYHVDHFTCQMCPTVLGPRDCYYLHEDQTYCSFHYAALYATRCKGCSLAILKDFVEVFRDGKKTCWHLPCHLTYKHWHVSYYGYFKKQICSPSSISAVYDDGQRERIEERDKQLHTTIIHVWLVMSQFEEQMALCLGDMLASFSKRNVTAIILSTQFLVSLVKPLFKAIITVDSALQSFNLPSADCARDARSLCKRIVAFLLHASERTNLHAFPDTSPNKDPLSIITNVAYLLKHLIHTSLSAALRLTFNLSSSDTLDTFLSIFENETPTGPRVNSKTVDRSMAMSMVEQRSNLCPVCEKPVEEKCVSWRSVHIHLCCMRCAVCGKNLDNDFCNATYNLELQRVECAKCAQGEVLEGFQLVKQYEQFVYLLSIALSRFILSAREAHVFHTDEDVISEFQKSQTSLLAYKTNVNSSKSSPTPDLMLNGTMIDNYHSYADKVKSFYYNKSLPFISDDERSVVSFFSDAESRTTSQSSFRSRWRGRKSHSHKLSVTPTTHEGFLFTDAQLFTLDDICLAILDQRNRENRPNAFQHAKNIGISHQSMYKKQIVQSYKSIKNGDDSLERKNDYLLIDNLSDEQNALLRRLCLYTLHRKSNTFRSLKIPDANIEVREASKPLSFWQRIRNWWRPSPKMQTNGLFGIPLTALVQETGVYSTLGLTSSNSRIPLFIENLLRALLSMDMSVEGIFRKNGNLKELRLLVRVCEKQHGDVGFENQTPVQLAALLKKFLRELPEPLLTFDLFQAFIDAANIEDNAERLEVLHMLYCLLPKEHHDTTDVLFGFFGWVASFSRLSEDTGSKMDLHNLATVISPNILYSKGEMSVDDSFLAIEVVRMLLEYHTTFESIPSQFVPFLYDEKILNSFMELSPSQFENKLNSLVS</sequence>
<feature type="domain" description="Rho-GAP" evidence="7">
    <location>
        <begin position="776"/>
        <end position="977"/>
    </location>
</feature>
<dbReference type="Gene3D" id="1.10.555.10">
    <property type="entry name" value="Rho GTPase activation protein"/>
    <property type="match status" value="1"/>
</dbReference>
<evidence type="ECO:0000256" key="4">
    <source>
        <dbReference type="PROSITE-ProRule" id="PRU00125"/>
    </source>
</evidence>
<dbReference type="AlphaFoldDB" id="B6JVY6"/>
<dbReference type="InterPro" id="IPR000198">
    <property type="entry name" value="RhoGAP_dom"/>
</dbReference>
<dbReference type="RefSeq" id="XP_002171830.1">
    <property type="nucleotide sequence ID" value="XM_002171794.2"/>
</dbReference>
<dbReference type="STRING" id="402676.B6JVY6"/>
<evidence type="ECO:0000313" key="9">
    <source>
        <dbReference type="Proteomes" id="UP000001744"/>
    </source>
</evidence>
<dbReference type="eggNOG" id="KOG1703">
    <property type="taxonomic scope" value="Eukaryota"/>
</dbReference>
<gene>
    <name evidence="8" type="ORF">SJAG_00551</name>
</gene>
<dbReference type="SMART" id="SM00324">
    <property type="entry name" value="RhoGAP"/>
    <property type="match status" value="1"/>
</dbReference>
<dbReference type="GO" id="GO:0046872">
    <property type="term" value="F:metal ion binding"/>
    <property type="evidence" value="ECO:0007669"/>
    <property type="project" value="UniProtKB-KW"/>
</dbReference>
<dbReference type="SUPFAM" id="SSF57716">
    <property type="entry name" value="Glucocorticoid receptor-like (DNA-binding domain)"/>
    <property type="match status" value="3"/>
</dbReference>
<keyword evidence="9" id="KW-1185">Reference proteome</keyword>
<dbReference type="PANTHER" id="PTHR14963">
    <property type="entry name" value="RHO GTPASE ACTIVATING PROTEIN 18,19-RELATED"/>
    <property type="match status" value="1"/>
</dbReference>
<dbReference type="PROSITE" id="PS50238">
    <property type="entry name" value="RHOGAP"/>
    <property type="match status" value="1"/>
</dbReference>
<evidence type="ECO:0000256" key="3">
    <source>
        <dbReference type="ARBA" id="ARBA00022833"/>
    </source>
</evidence>
<name>B6JVY6_SCHJY</name>
<dbReference type="SMART" id="SM00132">
    <property type="entry name" value="LIM"/>
    <property type="match status" value="3"/>
</dbReference>
<dbReference type="OrthoDB" id="20689at2759"/>
<feature type="domain" description="LIM zinc-binding" evidence="6">
    <location>
        <begin position="117"/>
        <end position="177"/>
    </location>
</feature>
<evidence type="ECO:0000259" key="7">
    <source>
        <dbReference type="PROSITE" id="PS50238"/>
    </source>
</evidence>
<feature type="domain" description="LIM zinc-binding" evidence="6">
    <location>
        <begin position="429"/>
        <end position="492"/>
    </location>
</feature>
<dbReference type="EMBL" id="KE651166">
    <property type="protein sequence ID" value="EEB05537.1"/>
    <property type="molecule type" value="Genomic_DNA"/>
</dbReference>
<dbReference type="PROSITE" id="PS50023">
    <property type="entry name" value="LIM_DOMAIN_2"/>
    <property type="match status" value="3"/>
</dbReference>
<evidence type="ECO:0000313" key="8">
    <source>
        <dbReference type="EMBL" id="EEB05537.1"/>
    </source>
</evidence>
<dbReference type="Gene3D" id="2.10.110.10">
    <property type="entry name" value="Cysteine Rich Protein"/>
    <property type="match status" value="3"/>
</dbReference>
<dbReference type="InterPro" id="IPR001781">
    <property type="entry name" value="Znf_LIM"/>
</dbReference>
<evidence type="ECO:0000256" key="5">
    <source>
        <dbReference type="SAM" id="MobiDB-lite"/>
    </source>
</evidence>
<reference evidence="8 9" key="1">
    <citation type="journal article" date="2011" name="Science">
        <title>Comparative functional genomics of the fission yeasts.</title>
        <authorList>
            <person name="Rhind N."/>
            <person name="Chen Z."/>
            <person name="Yassour M."/>
            <person name="Thompson D.A."/>
            <person name="Haas B.J."/>
            <person name="Habib N."/>
            <person name="Wapinski I."/>
            <person name="Roy S."/>
            <person name="Lin M.F."/>
            <person name="Heiman D.I."/>
            <person name="Young S.K."/>
            <person name="Furuya K."/>
            <person name="Guo Y."/>
            <person name="Pidoux A."/>
            <person name="Chen H.M."/>
            <person name="Robbertse B."/>
            <person name="Goldberg J.M."/>
            <person name="Aoki K."/>
            <person name="Bayne E.H."/>
            <person name="Berlin A.M."/>
            <person name="Desjardins C.A."/>
            <person name="Dobbs E."/>
            <person name="Dukaj L."/>
            <person name="Fan L."/>
            <person name="FitzGerald M.G."/>
            <person name="French C."/>
            <person name="Gujja S."/>
            <person name="Hansen K."/>
            <person name="Keifenheim D."/>
            <person name="Levin J.Z."/>
            <person name="Mosher R.A."/>
            <person name="Mueller C.A."/>
            <person name="Pfiffner J."/>
            <person name="Priest M."/>
            <person name="Russ C."/>
            <person name="Smialowska A."/>
            <person name="Swoboda P."/>
            <person name="Sykes S.M."/>
            <person name="Vaughn M."/>
            <person name="Vengrova S."/>
            <person name="Yoder R."/>
            <person name="Zeng Q."/>
            <person name="Allshire R."/>
            <person name="Baulcombe D."/>
            <person name="Birren B.W."/>
            <person name="Brown W."/>
            <person name="Ekwall K."/>
            <person name="Kellis M."/>
            <person name="Leatherwood J."/>
            <person name="Levin H."/>
            <person name="Margalit H."/>
            <person name="Martienssen R."/>
            <person name="Nieduszynski C.A."/>
            <person name="Spatafora J.W."/>
            <person name="Friedman N."/>
            <person name="Dalgaard J.Z."/>
            <person name="Baumann P."/>
            <person name="Niki H."/>
            <person name="Regev A."/>
            <person name="Nusbaum C."/>
        </authorList>
    </citation>
    <scope>NUCLEOTIDE SEQUENCE [LARGE SCALE GENOMIC DNA]</scope>
    <source>
        <strain evidence="9">yFS275 / FY16936</strain>
    </source>
</reference>
<organism evidence="8 9">
    <name type="scientific">Schizosaccharomyces japonicus (strain yFS275 / FY16936)</name>
    <name type="common">Fission yeast</name>
    <dbReference type="NCBI Taxonomy" id="402676"/>
    <lineage>
        <taxon>Eukaryota</taxon>
        <taxon>Fungi</taxon>
        <taxon>Dikarya</taxon>
        <taxon>Ascomycota</taxon>
        <taxon>Taphrinomycotina</taxon>
        <taxon>Schizosaccharomycetes</taxon>
        <taxon>Schizosaccharomycetales</taxon>
        <taxon>Schizosaccharomycetaceae</taxon>
        <taxon>Schizosaccharomyces</taxon>
    </lineage>
</organism>
<dbReference type="Pfam" id="PF00412">
    <property type="entry name" value="LIM"/>
    <property type="match status" value="2"/>
</dbReference>
<dbReference type="GO" id="GO:0005096">
    <property type="term" value="F:GTPase activator activity"/>
    <property type="evidence" value="ECO:0007669"/>
    <property type="project" value="UniProtKB-KW"/>
</dbReference>
<dbReference type="GO" id="GO:0005938">
    <property type="term" value="C:cell cortex"/>
    <property type="evidence" value="ECO:0007669"/>
    <property type="project" value="UniProtKB-ARBA"/>
</dbReference>
<keyword evidence="1" id="KW-0343">GTPase activation</keyword>
<dbReference type="GO" id="GO:0005737">
    <property type="term" value="C:cytoplasm"/>
    <property type="evidence" value="ECO:0000318"/>
    <property type="project" value="GO_Central"/>
</dbReference>
<dbReference type="GO" id="GO:0032153">
    <property type="term" value="C:cell division site"/>
    <property type="evidence" value="ECO:0007669"/>
    <property type="project" value="UniProtKB-ARBA"/>
</dbReference>
<dbReference type="Proteomes" id="UP000001744">
    <property type="component" value="Unassembled WGS sequence"/>
</dbReference>
<dbReference type="PANTHER" id="PTHR14963:SF1">
    <property type="entry name" value="RHO GTPASE-ACTIVATING PROTEIN CONUNDRUM"/>
    <property type="match status" value="1"/>
</dbReference>
<keyword evidence="2 4" id="KW-0479">Metal-binding</keyword>
<evidence type="ECO:0000256" key="1">
    <source>
        <dbReference type="ARBA" id="ARBA00022468"/>
    </source>
</evidence>
<dbReference type="InterPro" id="IPR008936">
    <property type="entry name" value="Rho_GTPase_activation_prot"/>
</dbReference>
<dbReference type="CDD" id="cd09391">
    <property type="entry name" value="LIM1_Lrg1p_like"/>
    <property type="match status" value="1"/>
</dbReference>
<feature type="domain" description="LIM zinc-binding" evidence="6">
    <location>
        <begin position="41"/>
        <end position="104"/>
    </location>
</feature>
<evidence type="ECO:0000256" key="2">
    <source>
        <dbReference type="ARBA" id="ARBA00022723"/>
    </source>
</evidence>
<protein>
    <submittedName>
        <fullName evidence="8">Rho-type GTPase-activating protein</fullName>
    </submittedName>
</protein>
<dbReference type="VEuPathDB" id="FungiDB:SJAG_00551"/>
<evidence type="ECO:0000259" key="6">
    <source>
        <dbReference type="PROSITE" id="PS50023"/>
    </source>
</evidence>
<proteinExistence type="predicted"/>
<dbReference type="Pfam" id="PF00620">
    <property type="entry name" value="RhoGAP"/>
    <property type="match status" value="1"/>
</dbReference>
<dbReference type="GO" id="GO:0007165">
    <property type="term" value="P:signal transduction"/>
    <property type="evidence" value="ECO:0007669"/>
    <property type="project" value="InterPro"/>
</dbReference>
<dbReference type="GeneID" id="7051249"/>
<dbReference type="GO" id="GO:0030036">
    <property type="term" value="P:actin cytoskeleton organization"/>
    <property type="evidence" value="ECO:0000318"/>
    <property type="project" value="GO_Central"/>
</dbReference>
<feature type="region of interest" description="Disordered" evidence="5">
    <location>
        <begin position="1"/>
        <end position="36"/>
    </location>
</feature>
<dbReference type="CDD" id="cd09392">
    <property type="entry name" value="LIM2_Lrg1p_like"/>
    <property type="match status" value="1"/>
</dbReference>
<keyword evidence="3 4" id="KW-0862">Zinc</keyword>
<dbReference type="SUPFAM" id="SSF48350">
    <property type="entry name" value="GTPase activation domain, GAP"/>
    <property type="match status" value="1"/>
</dbReference>